<feature type="region of interest" description="Disordered" evidence="1">
    <location>
        <begin position="27"/>
        <end position="71"/>
    </location>
</feature>
<proteinExistence type="predicted"/>
<name>A0ABW2QSC3_9BURK</name>
<keyword evidence="3" id="KW-1185">Reference proteome</keyword>
<protein>
    <submittedName>
        <fullName evidence="2">Uncharacterized protein</fullName>
    </submittedName>
</protein>
<gene>
    <name evidence="2" type="ORF">ACFQPB_21615</name>
</gene>
<comment type="caution">
    <text evidence="2">The sequence shown here is derived from an EMBL/GenBank/DDBJ whole genome shotgun (WGS) entry which is preliminary data.</text>
</comment>
<evidence type="ECO:0000256" key="1">
    <source>
        <dbReference type="SAM" id="MobiDB-lite"/>
    </source>
</evidence>
<organism evidence="2 3">
    <name type="scientific">Hydrogenophaga atypica</name>
    <dbReference type="NCBI Taxonomy" id="249409"/>
    <lineage>
        <taxon>Bacteria</taxon>
        <taxon>Pseudomonadati</taxon>
        <taxon>Pseudomonadota</taxon>
        <taxon>Betaproteobacteria</taxon>
        <taxon>Burkholderiales</taxon>
        <taxon>Comamonadaceae</taxon>
        <taxon>Hydrogenophaga</taxon>
    </lineage>
</organism>
<feature type="compositionally biased region" description="Polar residues" evidence="1">
    <location>
        <begin position="27"/>
        <end position="37"/>
    </location>
</feature>
<sequence>MLFLLFGGPAWIAFGVMGWMHDKDVQARSQASEQASEQGFDAGGVSDHTRPDPPPLAAEAPHVGKDADSDESLLVEPYPGVGVTARYVAKKLEDLGIALLPCNGHEQSLDGYRRLLREWVRRYPVDDFAGLQAWGDHVYGVTLERFHEQAAQHLQRLGACLEAEEVNQDDCWAALQPLLEILPLKPDEELAYHWLRANEVLAQVEYQLASWKNQPDETPVAAKAQEA</sequence>
<evidence type="ECO:0000313" key="2">
    <source>
        <dbReference type="EMBL" id="MFC7411463.1"/>
    </source>
</evidence>
<dbReference type="RefSeq" id="WP_382227912.1">
    <property type="nucleotide sequence ID" value="NZ_JBHTCA010000033.1"/>
</dbReference>
<reference evidence="3" key="1">
    <citation type="journal article" date="2019" name="Int. J. Syst. Evol. Microbiol.">
        <title>The Global Catalogue of Microorganisms (GCM) 10K type strain sequencing project: providing services to taxonomists for standard genome sequencing and annotation.</title>
        <authorList>
            <consortium name="The Broad Institute Genomics Platform"/>
            <consortium name="The Broad Institute Genome Sequencing Center for Infectious Disease"/>
            <person name="Wu L."/>
            <person name="Ma J."/>
        </authorList>
    </citation>
    <scope>NUCLEOTIDE SEQUENCE [LARGE SCALE GENOMIC DNA]</scope>
    <source>
        <strain evidence="3">CGMCC 1.12371</strain>
    </source>
</reference>
<dbReference type="Proteomes" id="UP001596501">
    <property type="component" value="Unassembled WGS sequence"/>
</dbReference>
<evidence type="ECO:0000313" key="3">
    <source>
        <dbReference type="Proteomes" id="UP001596501"/>
    </source>
</evidence>
<accession>A0ABW2QSC3</accession>
<dbReference type="EMBL" id="JBHTCA010000033">
    <property type="protein sequence ID" value="MFC7411463.1"/>
    <property type="molecule type" value="Genomic_DNA"/>
</dbReference>